<reference evidence="2 3" key="1">
    <citation type="submission" date="2019-03" db="EMBL/GenBank/DDBJ databases">
        <title>Draft genome of Massilia hortus sp. nov., a novel bacterial species of the Oxalobacteraceae family.</title>
        <authorList>
            <person name="Peta V."/>
            <person name="Raths R."/>
            <person name="Bucking H."/>
        </authorList>
    </citation>
    <scope>NUCLEOTIDE SEQUENCE [LARGE SCALE GENOMIC DNA]</scope>
    <source>
        <strain evidence="2 3">ONC3</strain>
    </source>
</reference>
<name>A0A4Y9STT9_9BURK</name>
<feature type="chain" id="PRO_5021210719" description="Lipoprotein" evidence="1">
    <location>
        <begin position="21"/>
        <end position="185"/>
    </location>
</feature>
<protein>
    <recommendedName>
        <fullName evidence="4">Lipoprotein</fullName>
    </recommendedName>
</protein>
<proteinExistence type="predicted"/>
<sequence length="185" mass="20355">MKSSPFLLFCLFLPAFTAAAELVTTCDIGGKISSRVDAIRDSRIADTYVYYLRQNGSVRPFFGDKDSSRGSSVQIACVGRKTRALVVTGEFTANFLQGFVLTRNPKSGVVERLDFAEKSRPAWLYLTPSETTIVVPTHGYGETNKKFIVYRHFVGSSAEPLVVPMDELPRQAGADVIKLGGHQSR</sequence>
<organism evidence="2 3">
    <name type="scientific">Massilia horti</name>
    <dbReference type="NCBI Taxonomy" id="2562153"/>
    <lineage>
        <taxon>Bacteria</taxon>
        <taxon>Pseudomonadati</taxon>
        <taxon>Pseudomonadota</taxon>
        <taxon>Betaproteobacteria</taxon>
        <taxon>Burkholderiales</taxon>
        <taxon>Oxalobacteraceae</taxon>
        <taxon>Telluria group</taxon>
        <taxon>Massilia</taxon>
    </lineage>
</organism>
<keyword evidence="1" id="KW-0732">Signal</keyword>
<dbReference type="AlphaFoldDB" id="A0A4Y9STT9"/>
<dbReference type="OrthoDB" id="7022283at2"/>
<evidence type="ECO:0008006" key="4">
    <source>
        <dbReference type="Google" id="ProtNLM"/>
    </source>
</evidence>
<dbReference type="RefSeq" id="WP_135191012.1">
    <property type="nucleotide sequence ID" value="NZ_SPUM01000118.1"/>
</dbReference>
<dbReference type="EMBL" id="SPUM01000118">
    <property type="protein sequence ID" value="TFW29885.1"/>
    <property type="molecule type" value="Genomic_DNA"/>
</dbReference>
<evidence type="ECO:0000313" key="3">
    <source>
        <dbReference type="Proteomes" id="UP000297258"/>
    </source>
</evidence>
<accession>A0A4Y9STT9</accession>
<gene>
    <name evidence="2" type="ORF">E4O92_17875</name>
</gene>
<evidence type="ECO:0000313" key="2">
    <source>
        <dbReference type="EMBL" id="TFW29885.1"/>
    </source>
</evidence>
<feature type="signal peptide" evidence="1">
    <location>
        <begin position="1"/>
        <end position="20"/>
    </location>
</feature>
<evidence type="ECO:0000256" key="1">
    <source>
        <dbReference type="SAM" id="SignalP"/>
    </source>
</evidence>
<comment type="caution">
    <text evidence="2">The sequence shown here is derived from an EMBL/GenBank/DDBJ whole genome shotgun (WGS) entry which is preliminary data.</text>
</comment>
<dbReference type="Proteomes" id="UP000297258">
    <property type="component" value="Unassembled WGS sequence"/>
</dbReference>
<keyword evidence="3" id="KW-1185">Reference proteome</keyword>